<name>A0A6B3RMM9_9RHOB</name>
<comment type="caution">
    <text evidence="1">The sequence shown here is derived from an EMBL/GenBank/DDBJ whole genome shotgun (WGS) entry which is preliminary data.</text>
</comment>
<dbReference type="EMBL" id="JAAIKE010000004">
    <property type="protein sequence ID" value="NEX47310.1"/>
    <property type="molecule type" value="Genomic_DNA"/>
</dbReference>
<proteinExistence type="predicted"/>
<evidence type="ECO:0000313" key="2">
    <source>
        <dbReference type="Proteomes" id="UP000481421"/>
    </source>
</evidence>
<sequence length="60" mass="6410">MAAQAARTTGFIIIFCLIAGDGVSLRRWSFSASIMTIRALFFNAAARLGGGLPKSVHVLR</sequence>
<gene>
    <name evidence="1" type="ORF">G3572_13930</name>
</gene>
<organism evidence="1 2">
    <name type="scientific">Pseudotabrizicola algicola</name>
    <dbReference type="NCBI Taxonomy" id="2709381"/>
    <lineage>
        <taxon>Bacteria</taxon>
        <taxon>Pseudomonadati</taxon>
        <taxon>Pseudomonadota</taxon>
        <taxon>Alphaproteobacteria</taxon>
        <taxon>Rhodobacterales</taxon>
        <taxon>Paracoccaceae</taxon>
        <taxon>Pseudotabrizicola</taxon>
    </lineage>
</organism>
<reference evidence="1 2" key="1">
    <citation type="submission" date="2020-02" db="EMBL/GenBank/DDBJ databases">
        <title>Rhodobacter algicola sp. nov., isolated from microalga culture.</title>
        <authorList>
            <person name="Park C.-Y."/>
        </authorList>
    </citation>
    <scope>NUCLEOTIDE SEQUENCE [LARGE SCALE GENOMIC DNA]</scope>
    <source>
        <strain evidence="1 2">ETT8</strain>
    </source>
</reference>
<protein>
    <submittedName>
        <fullName evidence="1">Uncharacterized protein</fullName>
    </submittedName>
</protein>
<dbReference type="Proteomes" id="UP000481421">
    <property type="component" value="Unassembled WGS sequence"/>
</dbReference>
<evidence type="ECO:0000313" key="1">
    <source>
        <dbReference type="EMBL" id="NEX47310.1"/>
    </source>
</evidence>
<keyword evidence="2" id="KW-1185">Reference proteome</keyword>
<accession>A0A6B3RMM9</accession>
<dbReference type="AlphaFoldDB" id="A0A6B3RMM9"/>